<reference evidence="2 3" key="1">
    <citation type="journal article" date="2019" name="Nat. Ecol. Evol.">
        <title>Megaphylogeny resolves global patterns of mushroom evolution.</title>
        <authorList>
            <person name="Varga T."/>
            <person name="Krizsan K."/>
            <person name="Foldi C."/>
            <person name="Dima B."/>
            <person name="Sanchez-Garcia M."/>
            <person name="Sanchez-Ramirez S."/>
            <person name="Szollosi G.J."/>
            <person name="Szarkandi J.G."/>
            <person name="Papp V."/>
            <person name="Albert L."/>
            <person name="Andreopoulos W."/>
            <person name="Angelini C."/>
            <person name="Antonin V."/>
            <person name="Barry K.W."/>
            <person name="Bougher N.L."/>
            <person name="Buchanan P."/>
            <person name="Buyck B."/>
            <person name="Bense V."/>
            <person name="Catcheside P."/>
            <person name="Chovatia M."/>
            <person name="Cooper J."/>
            <person name="Damon W."/>
            <person name="Desjardin D."/>
            <person name="Finy P."/>
            <person name="Geml J."/>
            <person name="Haridas S."/>
            <person name="Hughes K."/>
            <person name="Justo A."/>
            <person name="Karasinski D."/>
            <person name="Kautmanova I."/>
            <person name="Kiss B."/>
            <person name="Kocsube S."/>
            <person name="Kotiranta H."/>
            <person name="LaButti K.M."/>
            <person name="Lechner B.E."/>
            <person name="Liimatainen K."/>
            <person name="Lipzen A."/>
            <person name="Lukacs Z."/>
            <person name="Mihaltcheva S."/>
            <person name="Morgado L.N."/>
            <person name="Niskanen T."/>
            <person name="Noordeloos M.E."/>
            <person name="Ohm R.A."/>
            <person name="Ortiz-Santana B."/>
            <person name="Ovrebo C."/>
            <person name="Racz N."/>
            <person name="Riley R."/>
            <person name="Savchenko A."/>
            <person name="Shiryaev A."/>
            <person name="Soop K."/>
            <person name="Spirin V."/>
            <person name="Szebenyi C."/>
            <person name="Tomsovsky M."/>
            <person name="Tulloss R.E."/>
            <person name="Uehling J."/>
            <person name="Grigoriev I.V."/>
            <person name="Vagvolgyi C."/>
            <person name="Papp T."/>
            <person name="Martin F.M."/>
            <person name="Miettinen O."/>
            <person name="Hibbett D.S."/>
            <person name="Nagy L.G."/>
        </authorList>
    </citation>
    <scope>NUCLEOTIDE SEQUENCE [LARGE SCALE GENOMIC DNA]</scope>
    <source>
        <strain evidence="2 3">CBS 962.96</strain>
    </source>
</reference>
<dbReference type="AlphaFoldDB" id="A0A4S8MN82"/>
<feature type="transmembrane region" description="Helical" evidence="1">
    <location>
        <begin position="58"/>
        <end position="77"/>
    </location>
</feature>
<keyword evidence="1" id="KW-1133">Transmembrane helix</keyword>
<evidence type="ECO:0000313" key="3">
    <source>
        <dbReference type="Proteomes" id="UP000297245"/>
    </source>
</evidence>
<dbReference type="OrthoDB" id="2758521at2759"/>
<feature type="non-terminal residue" evidence="2">
    <location>
        <position position="1"/>
    </location>
</feature>
<evidence type="ECO:0000313" key="2">
    <source>
        <dbReference type="EMBL" id="THV03989.1"/>
    </source>
</evidence>
<dbReference type="EMBL" id="ML179061">
    <property type="protein sequence ID" value="THV03989.1"/>
    <property type="molecule type" value="Genomic_DNA"/>
</dbReference>
<name>A0A4S8MN82_DENBC</name>
<protein>
    <submittedName>
        <fullName evidence="2">Uncharacterized protein</fullName>
    </submittedName>
</protein>
<organism evidence="2 3">
    <name type="scientific">Dendrothele bispora (strain CBS 962.96)</name>
    <dbReference type="NCBI Taxonomy" id="1314807"/>
    <lineage>
        <taxon>Eukaryota</taxon>
        <taxon>Fungi</taxon>
        <taxon>Dikarya</taxon>
        <taxon>Basidiomycota</taxon>
        <taxon>Agaricomycotina</taxon>
        <taxon>Agaricomycetes</taxon>
        <taxon>Agaricomycetidae</taxon>
        <taxon>Agaricales</taxon>
        <taxon>Agaricales incertae sedis</taxon>
        <taxon>Dendrothele</taxon>
    </lineage>
</organism>
<feature type="non-terminal residue" evidence="2">
    <location>
        <position position="151"/>
    </location>
</feature>
<accession>A0A4S8MN82</accession>
<keyword evidence="1" id="KW-0472">Membrane</keyword>
<gene>
    <name evidence="2" type="ORF">K435DRAFT_585998</name>
</gene>
<evidence type="ECO:0000256" key="1">
    <source>
        <dbReference type="SAM" id="Phobius"/>
    </source>
</evidence>
<sequence>NRTIDDTLGDYVTRQRPTYFPETVGIWEDQTCAGCHVQPNRSLAFDGTWTAATYKPSVGNTLILALGTAVYIFFILANNESSGTTTKTECNFTLDGAVVGNYSHSPSSSPDLNYSVPVFSKTSLPNQDHTFQIGAAGLEYEVFINFDYAIY</sequence>
<dbReference type="Proteomes" id="UP000297245">
    <property type="component" value="Unassembled WGS sequence"/>
</dbReference>
<keyword evidence="3" id="KW-1185">Reference proteome</keyword>
<keyword evidence="1" id="KW-0812">Transmembrane</keyword>
<proteinExistence type="predicted"/>